<dbReference type="Pfam" id="PF04397">
    <property type="entry name" value="LytTR"/>
    <property type="match status" value="1"/>
</dbReference>
<dbReference type="PANTHER" id="PTHR37299:SF4">
    <property type="entry name" value="TRANSCRIPTIONAL REGULATOR"/>
    <property type="match status" value="1"/>
</dbReference>
<dbReference type="SMART" id="SM00850">
    <property type="entry name" value="LytTR"/>
    <property type="match status" value="1"/>
</dbReference>
<dbReference type="Proteomes" id="UP000051515">
    <property type="component" value="Unassembled WGS sequence"/>
</dbReference>
<dbReference type="PROSITE" id="PS50930">
    <property type="entry name" value="HTH_LYTTR"/>
    <property type="match status" value="1"/>
</dbReference>
<dbReference type="InterPro" id="IPR046947">
    <property type="entry name" value="LytR-like"/>
</dbReference>
<name>A0A0R1KJJ4_9LACO</name>
<accession>A0A0R1KJJ4</accession>
<evidence type="ECO:0000313" key="3">
    <source>
        <dbReference type="Proteomes" id="UP000051515"/>
    </source>
</evidence>
<gene>
    <name evidence="2" type="ORF">FC78_GL000110</name>
</gene>
<dbReference type="EMBL" id="AZDY01000041">
    <property type="protein sequence ID" value="KRK81811.1"/>
    <property type="molecule type" value="Genomic_DNA"/>
</dbReference>
<dbReference type="InterPro" id="IPR007492">
    <property type="entry name" value="LytTR_DNA-bd_dom"/>
</dbReference>
<protein>
    <recommendedName>
        <fullName evidence="1">HTH LytTR-type domain-containing protein</fullName>
    </recommendedName>
</protein>
<evidence type="ECO:0000259" key="1">
    <source>
        <dbReference type="PROSITE" id="PS50930"/>
    </source>
</evidence>
<dbReference type="PANTHER" id="PTHR37299">
    <property type="entry name" value="TRANSCRIPTIONAL REGULATOR-RELATED"/>
    <property type="match status" value="1"/>
</dbReference>
<dbReference type="AlphaFoldDB" id="A0A0R1KJJ4"/>
<dbReference type="OrthoDB" id="2136316at2"/>
<reference evidence="2 3" key="1">
    <citation type="journal article" date="2015" name="Genome Announc.">
        <title>Expanding the biotechnology potential of lactobacilli through comparative genomics of 213 strains and associated genera.</title>
        <authorList>
            <person name="Sun Z."/>
            <person name="Harris H.M."/>
            <person name="McCann A."/>
            <person name="Guo C."/>
            <person name="Argimon S."/>
            <person name="Zhang W."/>
            <person name="Yang X."/>
            <person name="Jeffery I.B."/>
            <person name="Cooney J.C."/>
            <person name="Kagawa T.F."/>
            <person name="Liu W."/>
            <person name="Song Y."/>
            <person name="Salvetti E."/>
            <person name="Wrobel A."/>
            <person name="Rasinkangas P."/>
            <person name="Parkhill J."/>
            <person name="Rea M.C."/>
            <person name="O'Sullivan O."/>
            <person name="Ritari J."/>
            <person name="Douillard F.P."/>
            <person name="Paul Ross R."/>
            <person name="Yang R."/>
            <person name="Briner A.E."/>
            <person name="Felis G.E."/>
            <person name="de Vos W.M."/>
            <person name="Barrangou R."/>
            <person name="Klaenhammer T.R."/>
            <person name="Caufield P.W."/>
            <person name="Cui Y."/>
            <person name="Zhang H."/>
            <person name="O'Toole P.W."/>
        </authorList>
    </citation>
    <scope>NUCLEOTIDE SEQUENCE [LARGE SCALE GENOMIC DNA]</scope>
    <source>
        <strain evidence="2 3">DSM 19674</strain>
    </source>
</reference>
<comment type="caution">
    <text evidence="2">The sequence shown here is derived from an EMBL/GenBank/DDBJ whole genome shotgun (WGS) entry which is preliminary data.</text>
</comment>
<organism evidence="2 3">
    <name type="scientific">Companilactobacillus bobalius DSM 19674</name>
    <dbReference type="NCBI Taxonomy" id="1423788"/>
    <lineage>
        <taxon>Bacteria</taxon>
        <taxon>Bacillati</taxon>
        <taxon>Bacillota</taxon>
        <taxon>Bacilli</taxon>
        <taxon>Lactobacillales</taxon>
        <taxon>Lactobacillaceae</taxon>
        <taxon>Companilactobacillus</taxon>
        <taxon>Companilactobacillus bobalius</taxon>
    </lineage>
</organism>
<evidence type="ECO:0000313" key="2">
    <source>
        <dbReference type="EMBL" id="KRK81811.1"/>
    </source>
</evidence>
<dbReference type="STRING" id="1423788.FC78_GL000110"/>
<dbReference type="GO" id="GO:0003677">
    <property type="term" value="F:DNA binding"/>
    <property type="evidence" value="ECO:0007669"/>
    <property type="project" value="InterPro"/>
</dbReference>
<keyword evidence="3" id="KW-1185">Reference proteome</keyword>
<feature type="domain" description="HTH LytTR-type" evidence="1">
    <location>
        <begin position="48"/>
        <end position="152"/>
    </location>
</feature>
<dbReference type="PATRIC" id="fig|1423788.3.peg.116"/>
<proteinExistence type="predicted"/>
<sequence length="152" mass="17366">MKIEINYQQKDDMPVDKAKVTVEAQSFSGDVQNLMKTIDNLDNHTDVVPLAVDDRVVMIQLDEIIAIEVYKNELTVYTQIKAYKLRGKLKEMYQRLNNGDFIQISKSAVINLNHLSSLEASFSGNMLAFMDNDEKLTVSRKYLTQLKESLGM</sequence>
<dbReference type="Gene3D" id="2.40.50.1020">
    <property type="entry name" value="LytTr DNA-binding domain"/>
    <property type="match status" value="1"/>
</dbReference>
<dbReference type="RefSeq" id="WP_056954190.1">
    <property type="nucleotide sequence ID" value="NZ_AZDY01000041.1"/>
</dbReference>
<dbReference type="GO" id="GO:0000156">
    <property type="term" value="F:phosphorelay response regulator activity"/>
    <property type="evidence" value="ECO:0007669"/>
    <property type="project" value="InterPro"/>
</dbReference>